<dbReference type="AlphaFoldDB" id="A0AAW0WEJ5"/>
<dbReference type="InterPro" id="IPR004097">
    <property type="entry name" value="DHHA2"/>
</dbReference>
<evidence type="ECO:0000256" key="2">
    <source>
        <dbReference type="ARBA" id="ARBA00010331"/>
    </source>
</evidence>
<dbReference type="SUPFAM" id="SSF64182">
    <property type="entry name" value="DHH phosphoesterases"/>
    <property type="match status" value="1"/>
</dbReference>
<evidence type="ECO:0000313" key="8">
    <source>
        <dbReference type="Proteomes" id="UP001445076"/>
    </source>
</evidence>
<comment type="caution">
    <text evidence="7">The sequence shown here is derived from an EMBL/GenBank/DDBJ whole genome shotgun (WGS) entry which is preliminary data.</text>
</comment>
<dbReference type="SMART" id="SM01131">
    <property type="entry name" value="DHHA2"/>
    <property type="match status" value="1"/>
</dbReference>
<comment type="cofactor">
    <cofactor evidence="1">
        <name>Mn(2+)</name>
        <dbReference type="ChEBI" id="CHEBI:29035"/>
    </cofactor>
</comment>
<dbReference type="PANTHER" id="PTHR12112">
    <property type="entry name" value="BNIP - RELATED"/>
    <property type="match status" value="1"/>
</dbReference>
<evidence type="ECO:0000313" key="7">
    <source>
        <dbReference type="EMBL" id="KAK8725641.1"/>
    </source>
</evidence>
<dbReference type="InterPro" id="IPR038763">
    <property type="entry name" value="DHH_sf"/>
</dbReference>
<accession>A0AAW0WEJ5</accession>
<keyword evidence="5" id="KW-0464">Manganese</keyword>
<evidence type="ECO:0000256" key="5">
    <source>
        <dbReference type="ARBA" id="ARBA00023211"/>
    </source>
</evidence>
<dbReference type="InterPro" id="IPR038222">
    <property type="entry name" value="DHHA2_dom_sf"/>
</dbReference>
<dbReference type="EMBL" id="JARKIK010000082">
    <property type="protein sequence ID" value="KAK8725641.1"/>
    <property type="molecule type" value="Genomic_DNA"/>
</dbReference>
<dbReference type="GO" id="GO:0004309">
    <property type="term" value="F:exopolyphosphatase activity"/>
    <property type="evidence" value="ECO:0007669"/>
    <property type="project" value="TreeGrafter"/>
</dbReference>
<dbReference type="GO" id="GO:0005737">
    <property type="term" value="C:cytoplasm"/>
    <property type="evidence" value="ECO:0007669"/>
    <property type="project" value="InterPro"/>
</dbReference>
<dbReference type="Pfam" id="PF02833">
    <property type="entry name" value="DHHA2"/>
    <property type="match status" value="1"/>
</dbReference>
<proteinExistence type="inferred from homology"/>
<dbReference type="InterPro" id="IPR001667">
    <property type="entry name" value="DDH_dom"/>
</dbReference>
<sequence>MEMFPLLRYLNATRETLESQPARLHVVLGNEACDLDSAVSALVYAFLLYSLRKDSTEVVLPVLNIPKRDYPLKTEVVFWLEKHNILPEMLFFRDEVDLQHQRETGELQLTLVDHHQLAPSDSFLDASVVFILDHRKLERHPQSAVPGGIVVEMVGSCCTLVTEQVLARNPALLDSVTASLLYGTIILDTVNLNEAAKRVTPKDVDMIGRLQPLLSSSINRSEIFQQLTNAKANVSGLTSDQLLRKDVKVTSAGDLKVGVASVPMMVKEYLQRPEVGETLSEHCSSEDYSVLVIMGISITGEVVHRDIAIYSPQDHLRNQLVVYLRDAQGEVLQLLPFDSDIVGCSAFLQRNIAASRKVVLPLIKEWLAKENF</sequence>
<dbReference type="Gene3D" id="3.10.310.20">
    <property type="entry name" value="DHHA2 domain"/>
    <property type="match status" value="1"/>
</dbReference>
<gene>
    <name evidence="7" type="ORF">OTU49_010661</name>
</gene>
<reference evidence="7 8" key="1">
    <citation type="journal article" date="2024" name="BMC Genomics">
        <title>Genome assembly of redclaw crayfish (Cherax quadricarinatus) provides insights into its immune adaptation and hypoxia tolerance.</title>
        <authorList>
            <person name="Liu Z."/>
            <person name="Zheng J."/>
            <person name="Li H."/>
            <person name="Fang K."/>
            <person name="Wang S."/>
            <person name="He J."/>
            <person name="Zhou D."/>
            <person name="Weng S."/>
            <person name="Chi M."/>
            <person name="Gu Z."/>
            <person name="He J."/>
            <person name="Li F."/>
            <person name="Wang M."/>
        </authorList>
    </citation>
    <scope>NUCLEOTIDE SEQUENCE [LARGE SCALE GENOMIC DNA]</scope>
    <source>
        <strain evidence="7">ZL_2023a</strain>
    </source>
</reference>
<protein>
    <recommendedName>
        <fullName evidence="6">DHHA2 domain-containing protein</fullName>
    </recommendedName>
</protein>
<dbReference type="Pfam" id="PF01368">
    <property type="entry name" value="DHH"/>
    <property type="match status" value="1"/>
</dbReference>
<comment type="similarity">
    <text evidence="2">Belongs to the PPase class C family. Prune subfamily.</text>
</comment>
<dbReference type="GO" id="GO:0046872">
    <property type="term" value="F:metal ion binding"/>
    <property type="evidence" value="ECO:0007669"/>
    <property type="project" value="UniProtKB-KW"/>
</dbReference>
<dbReference type="PANTHER" id="PTHR12112:SF39">
    <property type="entry name" value="EG:152A3.5 PROTEIN (FBGN0003116_PN PROTEIN)"/>
    <property type="match status" value="1"/>
</dbReference>
<name>A0AAW0WEJ5_CHEQU</name>
<evidence type="ECO:0000256" key="3">
    <source>
        <dbReference type="ARBA" id="ARBA00022723"/>
    </source>
</evidence>
<evidence type="ECO:0000256" key="4">
    <source>
        <dbReference type="ARBA" id="ARBA00022801"/>
    </source>
</evidence>
<feature type="domain" description="DHHA2" evidence="6">
    <location>
        <begin position="224"/>
        <end position="367"/>
    </location>
</feature>
<dbReference type="Gene3D" id="3.90.1640.10">
    <property type="entry name" value="inorganic pyrophosphatase (n-terminal core)"/>
    <property type="match status" value="1"/>
</dbReference>
<keyword evidence="3" id="KW-0479">Metal-binding</keyword>
<keyword evidence="8" id="KW-1185">Reference proteome</keyword>
<dbReference type="Proteomes" id="UP001445076">
    <property type="component" value="Unassembled WGS sequence"/>
</dbReference>
<evidence type="ECO:0000259" key="6">
    <source>
        <dbReference type="SMART" id="SM01131"/>
    </source>
</evidence>
<evidence type="ECO:0000256" key="1">
    <source>
        <dbReference type="ARBA" id="ARBA00001936"/>
    </source>
</evidence>
<organism evidence="7 8">
    <name type="scientific">Cherax quadricarinatus</name>
    <name type="common">Australian red claw crayfish</name>
    <dbReference type="NCBI Taxonomy" id="27406"/>
    <lineage>
        <taxon>Eukaryota</taxon>
        <taxon>Metazoa</taxon>
        <taxon>Ecdysozoa</taxon>
        <taxon>Arthropoda</taxon>
        <taxon>Crustacea</taxon>
        <taxon>Multicrustacea</taxon>
        <taxon>Malacostraca</taxon>
        <taxon>Eumalacostraca</taxon>
        <taxon>Eucarida</taxon>
        <taxon>Decapoda</taxon>
        <taxon>Pleocyemata</taxon>
        <taxon>Astacidea</taxon>
        <taxon>Parastacoidea</taxon>
        <taxon>Parastacidae</taxon>
        <taxon>Cherax</taxon>
    </lineage>
</organism>
<keyword evidence="4" id="KW-0378">Hydrolase</keyword>